<dbReference type="GeneID" id="6069608"/>
<dbReference type="InParanoid" id="B0CNR3"/>
<protein>
    <submittedName>
        <fullName evidence="2">Predicted protein</fullName>
    </submittedName>
</protein>
<accession>B0CNR3</accession>
<evidence type="ECO:0000313" key="3">
    <source>
        <dbReference type="Proteomes" id="UP000001194"/>
    </source>
</evidence>
<dbReference type="HOGENOM" id="CLU_2360075_0_0_1"/>
<name>B0CNR3_LACBS</name>
<gene>
    <name evidence="2" type="ORF">LACBIDRAFT_301528</name>
</gene>
<evidence type="ECO:0000313" key="2">
    <source>
        <dbReference type="EMBL" id="EDR15344.1"/>
    </source>
</evidence>
<feature type="region of interest" description="Disordered" evidence="1">
    <location>
        <begin position="1"/>
        <end position="31"/>
    </location>
</feature>
<proteinExistence type="predicted"/>
<dbReference type="RefSeq" id="XP_001873552.1">
    <property type="nucleotide sequence ID" value="XM_001873517.1"/>
</dbReference>
<dbReference type="KEGG" id="lbc:LACBIDRAFT_301528"/>
<dbReference type="OrthoDB" id="10495994at2759"/>
<keyword evidence="3" id="KW-1185">Reference proteome</keyword>
<dbReference type="AlphaFoldDB" id="B0CNR3"/>
<dbReference type="EMBL" id="DS547091">
    <property type="protein sequence ID" value="EDR15344.1"/>
    <property type="molecule type" value="Genomic_DNA"/>
</dbReference>
<sequence length="96" mass="10318">MIENSSTTTLQETVAIIPEQTQPSRKRKQSNLFPTLVTGKVPTTIGPDGYPLRKSDCHGFSNPCGLRVRVHLGKGMGLIFPTLTKPVPVAGVSGYP</sequence>
<reference evidence="2 3" key="1">
    <citation type="journal article" date="2008" name="Nature">
        <title>The genome of Laccaria bicolor provides insights into mycorrhizal symbiosis.</title>
        <authorList>
            <person name="Martin F."/>
            <person name="Aerts A."/>
            <person name="Ahren D."/>
            <person name="Brun A."/>
            <person name="Danchin E.G.J."/>
            <person name="Duchaussoy F."/>
            <person name="Gibon J."/>
            <person name="Kohler A."/>
            <person name="Lindquist E."/>
            <person name="Pereda V."/>
            <person name="Salamov A."/>
            <person name="Shapiro H.J."/>
            <person name="Wuyts J."/>
            <person name="Blaudez D."/>
            <person name="Buee M."/>
            <person name="Brokstein P."/>
            <person name="Canbaeck B."/>
            <person name="Cohen D."/>
            <person name="Courty P.E."/>
            <person name="Coutinho P.M."/>
            <person name="Delaruelle C."/>
            <person name="Detter J.C."/>
            <person name="Deveau A."/>
            <person name="DiFazio S."/>
            <person name="Duplessis S."/>
            <person name="Fraissinet-Tachet L."/>
            <person name="Lucic E."/>
            <person name="Frey-Klett P."/>
            <person name="Fourrey C."/>
            <person name="Feussner I."/>
            <person name="Gay G."/>
            <person name="Grimwood J."/>
            <person name="Hoegger P.J."/>
            <person name="Jain P."/>
            <person name="Kilaru S."/>
            <person name="Labbe J."/>
            <person name="Lin Y.C."/>
            <person name="Legue V."/>
            <person name="Le Tacon F."/>
            <person name="Marmeisse R."/>
            <person name="Melayah D."/>
            <person name="Montanini B."/>
            <person name="Muratet M."/>
            <person name="Nehls U."/>
            <person name="Niculita-Hirzel H."/>
            <person name="Oudot-Le Secq M.P."/>
            <person name="Peter M."/>
            <person name="Quesneville H."/>
            <person name="Rajashekar B."/>
            <person name="Reich M."/>
            <person name="Rouhier N."/>
            <person name="Schmutz J."/>
            <person name="Yin T."/>
            <person name="Chalot M."/>
            <person name="Henrissat B."/>
            <person name="Kuees U."/>
            <person name="Lucas S."/>
            <person name="Van de Peer Y."/>
            <person name="Podila G.K."/>
            <person name="Polle A."/>
            <person name="Pukkila P.J."/>
            <person name="Richardson P.M."/>
            <person name="Rouze P."/>
            <person name="Sanders I.R."/>
            <person name="Stajich J.E."/>
            <person name="Tunlid A."/>
            <person name="Tuskan G."/>
            <person name="Grigoriev I.V."/>
        </authorList>
    </citation>
    <scope>NUCLEOTIDE SEQUENCE [LARGE SCALE GENOMIC DNA]</scope>
    <source>
        <strain evidence="3">S238N-H82 / ATCC MYA-4686</strain>
    </source>
</reference>
<dbReference type="Proteomes" id="UP000001194">
    <property type="component" value="Unassembled WGS sequence"/>
</dbReference>
<organism evidence="3">
    <name type="scientific">Laccaria bicolor (strain S238N-H82 / ATCC MYA-4686)</name>
    <name type="common">Bicoloured deceiver</name>
    <name type="synonym">Laccaria laccata var. bicolor</name>
    <dbReference type="NCBI Taxonomy" id="486041"/>
    <lineage>
        <taxon>Eukaryota</taxon>
        <taxon>Fungi</taxon>
        <taxon>Dikarya</taxon>
        <taxon>Basidiomycota</taxon>
        <taxon>Agaricomycotina</taxon>
        <taxon>Agaricomycetes</taxon>
        <taxon>Agaricomycetidae</taxon>
        <taxon>Agaricales</taxon>
        <taxon>Agaricineae</taxon>
        <taxon>Hydnangiaceae</taxon>
        <taxon>Laccaria</taxon>
    </lineage>
</organism>
<feature type="compositionally biased region" description="Polar residues" evidence="1">
    <location>
        <begin position="1"/>
        <end position="12"/>
    </location>
</feature>
<evidence type="ECO:0000256" key="1">
    <source>
        <dbReference type="SAM" id="MobiDB-lite"/>
    </source>
</evidence>